<evidence type="ECO:0000259" key="6">
    <source>
        <dbReference type="Pfam" id="PF08479"/>
    </source>
</evidence>
<dbReference type="GO" id="GO:0046819">
    <property type="term" value="P:protein secretion by the type V secretion system"/>
    <property type="evidence" value="ECO:0007669"/>
    <property type="project" value="TreeGrafter"/>
</dbReference>
<evidence type="ECO:0000313" key="7">
    <source>
        <dbReference type="EMBL" id="TBO29437.1"/>
    </source>
</evidence>
<dbReference type="EMBL" id="SIXI01000005">
    <property type="protein sequence ID" value="TBO29437.1"/>
    <property type="molecule type" value="Genomic_DNA"/>
</dbReference>
<dbReference type="Pfam" id="PF03865">
    <property type="entry name" value="ShlB"/>
    <property type="match status" value="1"/>
</dbReference>
<dbReference type="GO" id="GO:0008320">
    <property type="term" value="F:protein transmembrane transporter activity"/>
    <property type="evidence" value="ECO:0007669"/>
    <property type="project" value="TreeGrafter"/>
</dbReference>
<feature type="chain" id="PRO_5020418614" evidence="4">
    <location>
        <begin position="22"/>
        <end position="542"/>
    </location>
</feature>
<keyword evidence="2" id="KW-0812">Transmembrane</keyword>
<proteinExistence type="predicted"/>
<evidence type="ECO:0000256" key="4">
    <source>
        <dbReference type="SAM" id="SignalP"/>
    </source>
</evidence>
<dbReference type="InterPro" id="IPR013686">
    <property type="entry name" value="Polypept-transport_assoc_ShlB"/>
</dbReference>
<keyword evidence="1" id="KW-1134">Transmembrane beta strand</keyword>
<feature type="signal peptide" evidence="4">
    <location>
        <begin position="1"/>
        <end position="21"/>
    </location>
</feature>
<keyword evidence="8" id="KW-1185">Reference proteome</keyword>
<dbReference type="OrthoDB" id="5664954at2"/>
<comment type="caution">
    <text evidence="7">The sequence shown here is derived from an EMBL/GenBank/DDBJ whole genome shotgun (WGS) entry which is preliminary data.</text>
</comment>
<gene>
    <name evidence="7" type="ORF">EYS42_13635</name>
</gene>
<evidence type="ECO:0000313" key="8">
    <source>
        <dbReference type="Proteomes" id="UP000292120"/>
    </source>
</evidence>
<dbReference type="GO" id="GO:0098046">
    <property type="term" value="C:type V protein secretion system complex"/>
    <property type="evidence" value="ECO:0007669"/>
    <property type="project" value="TreeGrafter"/>
</dbReference>
<dbReference type="RefSeq" id="WP_130968732.1">
    <property type="nucleotide sequence ID" value="NZ_SIXI01000005.1"/>
</dbReference>
<dbReference type="AlphaFoldDB" id="A0A4Q9H0N3"/>
<dbReference type="PANTHER" id="PTHR34597:SF6">
    <property type="entry name" value="BLR6126 PROTEIN"/>
    <property type="match status" value="1"/>
</dbReference>
<dbReference type="Pfam" id="PF08479">
    <property type="entry name" value="POTRA_2"/>
    <property type="match status" value="1"/>
</dbReference>
<sequence>MKKLIVAMCGLWALGAVQAQAPGQAVATPAVVSFDVLEFVVEGNTVLPPDAVERALMPHMGPGKTLRDVERAREALERAYQDAGYLSVVVSLPNQKVRPDGEVRLQVTQARVEALSVSGAQHHRPSLLREQLPSLHPGEVPYFPQVQQELAAAQTANLQVTPVLSGGSAPELIQMDIKVDDTPASSASVELNNNQSFNTSRGRLSAVASHGNLFQRGHQVSVAWQYAPWRPDDTNSLTFLYGLPLGRDDTLTFSLTRNDSSTPVRVGDGGNTLAKGAFYGLNWRRALPSRHWPIRHSFSTALDLKHNDDQTELFDTLNTRKPPLRYGAVSVGYALTWTPSAGTSVSWSTTAVGSAGSLASRQVDCDGQQLEQFECKRNGARPSFLAWKHALDISAPLWGRWRFNATLDGQLASGPLVAGEQYTLGGADTVRGYYDHEQAGDAGWFARFELLTPAWSLASSRLTGLLFMDRGFVNLQQALEGQVERAHLGAWGLGLRMQLGQGTQLALDAAKPIHATQRAETDGLRPTTESSWRLHVRAIQSF</sequence>
<dbReference type="PANTHER" id="PTHR34597">
    <property type="entry name" value="SLR1661 PROTEIN"/>
    <property type="match status" value="1"/>
</dbReference>
<keyword evidence="3" id="KW-0998">Cell outer membrane</keyword>
<keyword evidence="4" id="KW-0732">Signal</keyword>
<protein>
    <submittedName>
        <fullName evidence="7">ShlB/FhaC/HecB family hemolysin secretion/activation protein</fullName>
    </submittedName>
</protein>
<feature type="domain" description="Haemolysin activator HlyB C-terminal" evidence="5">
    <location>
        <begin position="176"/>
        <end position="496"/>
    </location>
</feature>
<evidence type="ECO:0000256" key="1">
    <source>
        <dbReference type="ARBA" id="ARBA00022452"/>
    </source>
</evidence>
<dbReference type="Gene3D" id="3.10.20.310">
    <property type="entry name" value="membrane protein fhac"/>
    <property type="match status" value="1"/>
</dbReference>
<organism evidence="7 8">
    <name type="scientific">Aquabacterium lacunae</name>
    <dbReference type="NCBI Taxonomy" id="2528630"/>
    <lineage>
        <taxon>Bacteria</taxon>
        <taxon>Pseudomonadati</taxon>
        <taxon>Pseudomonadota</taxon>
        <taxon>Betaproteobacteria</taxon>
        <taxon>Burkholderiales</taxon>
        <taxon>Aquabacterium</taxon>
    </lineage>
</organism>
<accession>A0A4Q9H0N3</accession>
<dbReference type="Gene3D" id="2.40.160.50">
    <property type="entry name" value="membrane protein fhac: a member of the omp85/tpsb transporter family"/>
    <property type="match status" value="1"/>
</dbReference>
<name>A0A4Q9H0N3_9BURK</name>
<dbReference type="InterPro" id="IPR005565">
    <property type="entry name" value="Hemolysn_activator_HlyB_C"/>
</dbReference>
<evidence type="ECO:0000256" key="2">
    <source>
        <dbReference type="ARBA" id="ARBA00022692"/>
    </source>
</evidence>
<dbReference type="InterPro" id="IPR051544">
    <property type="entry name" value="TPS_OM_transporter"/>
</dbReference>
<evidence type="ECO:0000259" key="5">
    <source>
        <dbReference type="Pfam" id="PF03865"/>
    </source>
</evidence>
<dbReference type="Proteomes" id="UP000292120">
    <property type="component" value="Unassembled WGS sequence"/>
</dbReference>
<evidence type="ECO:0000256" key="3">
    <source>
        <dbReference type="ARBA" id="ARBA00023237"/>
    </source>
</evidence>
<keyword evidence="1" id="KW-0472">Membrane</keyword>
<feature type="domain" description="Polypeptide-transport-associated ShlB-type" evidence="6">
    <location>
        <begin position="34"/>
        <end position="108"/>
    </location>
</feature>
<reference evidence="7 8" key="1">
    <citation type="submission" date="2019-02" db="EMBL/GenBank/DDBJ databases">
        <title>Aquabacterium sp. strain KMB7.</title>
        <authorList>
            <person name="Chen W.-M."/>
        </authorList>
    </citation>
    <scope>NUCLEOTIDE SEQUENCE [LARGE SCALE GENOMIC DNA]</scope>
    <source>
        <strain evidence="7 8">KMB7</strain>
    </source>
</reference>